<evidence type="ECO:0008006" key="3">
    <source>
        <dbReference type="Google" id="ProtNLM"/>
    </source>
</evidence>
<dbReference type="Proteomes" id="UP001231915">
    <property type="component" value="Unassembled WGS sequence"/>
</dbReference>
<comment type="caution">
    <text evidence="1">The sequence shown here is derived from an EMBL/GenBank/DDBJ whole genome shotgun (WGS) entry which is preliminary data.</text>
</comment>
<evidence type="ECO:0000313" key="2">
    <source>
        <dbReference type="Proteomes" id="UP001231915"/>
    </source>
</evidence>
<dbReference type="GeneID" id="29921799"/>
<protein>
    <recommendedName>
        <fullName evidence="3">ABM domain-containing protein</fullName>
    </recommendedName>
</protein>
<dbReference type="InterPro" id="IPR011008">
    <property type="entry name" value="Dimeric_a/b-barrel"/>
</dbReference>
<dbReference type="EMBL" id="JASJUT010000008">
    <property type="protein sequence ID" value="MDK2596980.1"/>
    <property type="molecule type" value="Genomic_DNA"/>
</dbReference>
<proteinExistence type="predicted"/>
<gene>
    <name evidence="1" type="ORF">QNM18_18160</name>
</gene>
<reference evidence="1 2" key="1">
    <citation type="submission" date="2023-05" db="EMBL/GenBank/DDBJ databases">
        <title>Pseudoalteromonas ardens sp. nov., Pseudoalteromonas obscura sp. nov., and Pseudoalteromonas umbrosa sp. nov., isolated from the coral Montipora capitata.</title>
        <authorList>
            <person name="Thomas E.M."/>
            <person name="Smith E.M."/>
            <person name="Papke E."/>
            <person name="Shlafstein M.D."/>
            <person name="Oline D.K."/>
            <person name="Videau P."/>
            <person name="Saw J.H."/>
            <person name="Strangman W.K."/>
            <person name="Ushijima B."/>
        </authorList>
    </citation>
    <scope>NUCLEOTIDE SEQUENCE [LARGE SCALE GENOMIC DNA]</scope>
    <source>
        <strain evidence="1 2">P94</strain>
    </source>
</reference>
<accession>A0ABT7EPK6</accession>
<dbReference type="SUPFAM" id="SSF54909">
    <property type="entry name" value="Dimeric alpha+beta barrel"/>
    <property type="match status" value="1"/>
</dbReference>
<name>A0ABT7EPK6_9GAMM</name>
<keyword evidence="2" id="KW-1185">Reference proteome</keyword>
<evidence type="ECO:0000313" key="1">
    <source>
        <dbReference type="EMBL" id="MDK2596980.1"/>
    </source>
</evidence>
<organism evidence="1 2">
    <name type="scientific">Pseudoalteromonas obscura</name>
    <dbReference type="NCBI Taxonomy" id="3048491"/>
    <lineage>
        <taxon>Bacteria</taxon>
        <taxon>Pseudomonadati</taxon>
        <taxon>Pseudomonadota</taxon>
        <taxon>Gammaproteobacteria</taxon>
        <taxon>Alteromonadales</taxon>
        <taxon>Pseudoalteromonadaceae</taxon>
        <taxon>Pseudoalteromonas</taxon>
    </lineage>
</organism>
<dbReference type="RefSeq" id="WP_023398189.1">
    <property type="nucleotide sequence ID" value="NZ_JASJUT010000008.1"/>
</dbReference>
<sequence length="105" mass="11985">MTQNIIEIVTFKLNSGVTIEQLLEKSAAFEEFAEKQKGFIYRSLAQQANTDTFIDISYWECMEDNQHMQRAFEEVEVCKAFCALVDKESVGISHHGILQQSECTA</sequence>